<keyword evidence="1" id="KW-1133">Transmembrane helix</keyword>
<name>X1CY09_9ZZZZ</name>
<dbReference type="InterPro" id="IPR057867">
    <property type="entry name" value="VP21"/>
</dbReference>
<dbReference type="EMBL" id="BART01039313">
    <property type="protein sequence ID" value="GAH12737.1"/>
    <property type="molecule type" value="Genomic_DNA"/>
</dbReference>
<evidence type="ECO:0008006" key="3">
    <source>
        <dbReference type="Google" id="ProtNLM"/>
    </source>
</evidence>
<accession>X1CY09</accession>
<comment type="caution">
    <text evidence="2">The sequence shown here is derived from an EMBL/GenBank/DDBJ whole genome shotgun (WGS) entry which is preliminary data.</text>
</comment>
<proteinExistence type="predicted"/>
<sequence>MAEQKIINTLIGVFVGAILAAALIPVALQQLATANTTGLDATTIALFGVIGIAIVVVVVVMFFKLI</sequence>
<evidence type="ECO:0000256" key="1">
    <source>
        <dbReference type="SAM" id="Phobius"/>
    </source>
</evidence>
<reference evidence="2" key="1">
    <citation type="journal article" date="2014" name="Front. Microbiol.">
        <title>High frequency of phylogenetically diverse reductive dehalogenase-homologous genes in deep subseafloor sedimentary metagenomes.</title>
        <authorList>
            <person name="Kawai M."/>
            <person name="Futagami T."/>
            <person name="Toyoda A."/>
            <person name="Takaki Y."/>
            <person name="Nishi S."/>
            <person name="Hori S."/>
            <person name="Arai W."/>
            <person name="Tsubouchi T."/>
            <person name="Morono Y."/>
            <person name="Uchiyama I."/>
            <person name="Ito T."/>
            <person name="Fujiyama A."/>
            <person name="Inagaki F."/>
            <person name="Takami H."/>
        </authorList>
    </citation>
    <scope>NUCLEOTIDE SEQUENCE</scope>
    <source>
        <strain evidence="2">Expedition CK06-06</strain>
    </source>
</reference>
<keyword evidence="1" id="KW-0812">Transmembrane</keyword>
<gene>
    <name evidence="2" type="ORF">S01H4_64687</name>
</gene>
<evidence type="ECO:0000313" key="2">
    <source>
        <dbReference type="EMBL" id="GAH12737.1"/>
    </source>
</evidence>
<organism evidence="2">
    <name type="scientific">marine sediment metagenome</name>
    <dbReference type="NCBI Taxonomy" id="412755"/>
    <lineage>
        <taxon>unclassified sequences</taxon>
        <taxon>metagenomes</taxon>
        <taxon>ecological metagenomes</taxon>
    </lineage>
</organism>
<feature type="transmembrane region" description="Helical" evidence="1">
    <location>
        <begin position="44"/>
        <end position="63"/>
    </location>
</feature>
<dbReference type="Pfam" id="PF25665">
    <property type="entry name" value="His1_capsid"/>
    <property type="match status" value="1"/>
</dbReference>
<feature type="transmembrane region" description="Helical" evidence="1">
    <location>
        <begin position="7"/>
        <end position="32"/>
    </location>
</feature>
<dbReference type="AlphaFoldDB" id="X1CY09"/>
<protein>
    <recommendedName>
        <fullName evidence="3">Major facilitator superfamily (MFS) profile domain-containing protein</fullName>
    </recommendedName>
</protein>
<keyword evidence="1" id="KW-0472">Membrane</keyword>